<sequence>MGAVWSALLVGGALAAALTLWLLRGDPGVPGKDGSEAPQKDAPPGEAAAPGGGGSGCLSPEPSERVLVSKPEQLQESNGHLISETKDLGNLQGAQRLQNAGADWGNAGDYVVPSGKTPDTHSRTNPEVSRNQSQEVHVGEWSPSKGQETAGSMSSSSLLRDRAKAASPAQLASQDPAGHEDWEVVSRHSSWGDVGLSGSLEGLSQGMGDGRNSLVGGRSWEADGKAVSLEPQQVSIQFQVHYTTSTDVQFIAVTGDHENLGGWARYIPLHYCKDGLWSHSVFLPADTVVEWKFVLVENREVTRWEECSNRLLQTGHKDKVVHGWWGIH</sequence>
<evidence type="ECO:0000256" key="2">
    <source>
        <dbReference type="ARBA" id="ARBA00022600"/>
    </source>
</evidence>
<dbReference type="GO" id="GO:0030315">
    <property type="term" value="C:T-tubule"/>
    <property type="evidence" value="ECO:0007669"/>
    <property type="project" value="UniProtKB-SubCell"/>
</dbReference>
<dbReference type="SUPFAM" id="SSF49452">
    <property type="entry name" value="Starch-binding domain-like"/>
    <property type="match status" value="1"/>
</dbReference>
<dbReference type="GO" id="GO:0034045">
    <property type="term" value="C:phagophore assembly site membrane"/>
    <property type="evidence" value="ECO:0007669"/>
    <property type="project" value="UniProtKB-SubCell"/>
</dbReference>
<accession>A0AAU9ZVB6</accession>
<keyword evidence="2" id="KW-0119">Carbohydrate metabolism</keyword>
<evidence type="ECO:0000256" key="6">
    <source>
        <dbReference type="ARBA" id="ARBA00062412"/>
    </source>
</evidence>
<dbReference type="SMART" id="SM01065">
    <property type="entry name" value="CBM_2"/>
    <property type="match status" value="1"/>
</dbReference>
<dbReference type="Gene3D" id="2.60.40.10">
    <property type="entry name" value="Immunoglobulins"/>
    <property type="match status" value="1"/>
</dbReference>
<comment type="subcellular location">
    <subcellularLocation>
        <location evidence="3">Cell membrane</location>
        <location evidence="3">Sarcolemma</location>
        <location evidence="3">T-tubule</location>
    </subcellularLocation>
    <subcellularLocation>
        <location evidence="1">Endoplasmic reticulum membrane</location>
        <topology evidence="1">Single-pass type III membrane protein</topology>
    </subcellularLocation>
    <subcellularLocation>
        <location evidence="5">Preautophagosomal structure membrane</location>
        <topology evidence="5">Single-pass type III membrane protein</topology>
    </subcellularLocation>
</comment>
<reference evidence="13" key="1">
    <citation type="submission" date="2022-06" db="EMBL/GenBank/DDBJ databases">
        <authorList>
            <person name="Andreotti S."/>
            <person name="Wyler E."/>
        </authorList>
    </citation>
    <scope>NUCLEOTIDE SEQUENCE</scope>
</reference>
<evidence type="ECO:0000313" key="14">
    <source>
        <dbReference type="Proteomes" id="UP001152836"/>
    </source>
</evidence>
<dbReference type="CTD" id="8987"/>
<dbReference type="PROSITE" id="PS51166">
    <property type="entry name" value="CBM20"/>
    <property type="match status" value="1"/>
</dbReference>
<keyword evidence="14" id="KW-1185">Reference proteome</keyword>
<dbReference type="RefSeq" id="XP_051054254.1">
    <property type="nucleotide sequence ID" value="XM_051198297.1"/>
</dbReference>
<name>A0AAU9ZVB6_PHORO</name>
<comment type="function">
    <text evidence="4">Acts as a cargo receptor for glycogen. Delivers its cargo to an autophagic pathway called glycophagy, resulting in the transport of glycogen to lysosomes.</text>
</comment>
<feature type="chain" id="PRO_5043561054" description="Starch-binding domain-containing protein 1" evidence="11">
    <location>
        <begin position="16"/>
        <end position="328"/>
    </location>
</feature>
<evidence type="ECO:0000256" key="4">
    <source>
        <dbReference type="ARBA" id="ARBA00053886"/>
    </source>
</evidence>
<dbReference type="GO" id="GO:0061723">
    <property type="term" value="P:glycophagy"/>
    <property type="evidence" value="ECO:0007669"/>
    <property type="project" value="UniProtKB-ARBA"/>
</dbReference>
<evidence type="ECO:0000256" key="1">
    <source>
        <dbReference type="ARBA" id="ARBA00004643"/>
    </source>
</evidence>
<dbReference type="AlphaFoldDB" id="A0AAU9ZVB6"/>
<evidence type="ECO:0000259" key="12">
    <source>
        <dbReference type="PROSITE" id="PS51166"/>
    </source>
</evidence>
<comment type="subunit">
    <text evidence="6">Interacts with the ATG8 family proteins GABARAP and GABARAPL1. Interacts with several glycogen-associated proteins, such as GYS2 (liver glycogen synthase), GDE (glycogen debranching enzyme), GBE1 (glycogen branching enzyme 1) and EPM2A (Laforin).</text>
</comment>
<dbReference type="PANTHER" id="PTHR15048:SF0">
    <property type="entry name" value="STARCH-BINDING DOMAIN-CONTAINING PROTEIN 1"/>
    <property type="match status" value="1"/>
</dbReference>
<feature type="domain" description="CBM20" evidence="12">
    <location>
        <begin position="228"/>
        <end position="327"/>
    </location>
</feature>
<feature type="compositionally biased region" description="Polar residues" evidence="10">
    <location>
        <begin position="144"/>
        <end position="158"/>
    </location>
</feature>
<feature type="region of interest" description="Disordered" evidence="10">
    <location>
        <begin position="102"/>
        <end position="186"/>
    </location>
</feature>
<evidence type="ECO:0000256" key="3">
    <source>
        <dbReference type="ARBA" id="ARBA00024012"/>
    </source>
</evidence>
<dbReference type="InterPro" id="IPR002044">
    <property type="entry name" value="CBM20"/>
</dbReference>
<dbReference type="GO" id="GO:0005789">
    <property type="term" value="C:endoplasmic reticulum membrane"/>
    <property type="evidence" value="ECO:0007669"/>
    <property type="project" value="UniProtKB-SubCell"/>
</dbReference>
<evidence type="ECO:0000256" key="11">
    <source>
        <dbReference type="SAM" id="SignalP"/>
    </source>
</evidence>
<dbReference type="GO" id="GO:2001070">
    <property type="term" value="F:starch binding"/>
    <property type="evidence" value="ECO:0007669"/>
    <property type="project" value="InterPro"/>
</dbReference>
<evidence type="ECO:0000313" key="13">
    <source>
        <dbReference type="EMBL" id="CAH6884051.1"/>
    </source>
</evidence>
<feature type="compositionally biased region" description="Basic and acidic residues" evidence="10">
    <location>
        <begin position="177"/>
        <end position="186"/>
    </location>
</feature>
<proteinExistence type="predicted"/>
<dbReference type="Pfam" id="PF00686">
    <property type="entry name" value="CBM_20"/>
    <property type="match status" value="1"/>
</dbReference>
<dbReference type="GeneID" id="127232271"/>
<evidence type="ECO:0000256" key="10">
    <source>
        <dbReference type="SAM" id="MobiDB-lite"/>
    </source>
</evidence>
<dbReference type="Proteomes" id="UP001152836">
    <property type="component" value="Unassembled WGS sequence"/>
</dbReference>
<dbReference type="PANTHER" id="PTHR15048">
    <property type="entry name" value="STARCH-BINDING DOMAIN-CONTAINING PROTEIN 1"/>
    <property type="match status" value="1"/>
</dbReference>
<dbReference type="KEGG" id="prob:127232271"/>
<dbReference type="InterPro" id="IPR013783">
    <property type="entry name" value="Ig-like_fold"/>
</dbReference>
<evidence type="ECO:0000256" key="9">
    <source>
        <dbReference type="ARBA" id="ARBA00076001"/>
    </source>
</evidence>
<evidence type="ECO:0000256" key="5">
    <source>
        <dbReference type="ARBA" id="ARBA00060405"/>
    </source>
</evidence>
<protein>
    <recommendedName>
        <fullName evidence="7">Starch-binding domain-containing protein 1</fullName>
    </recommendedName>
    <alternativeName>
        <fullName evidence="8">Genethonin-1</fullName>
    </alternativeName>
    <alternativeName>
        <fullName evidence="9">Glycophagy cargo receptor stbd1</fullName>
    </alternativeName>
</protein>
<feature type="region of interest" description="Disordered" evidence="10">
    <location>
        <begin position="29"/>
        <end position="63"/>
    </location>
</feature>
<keyword evidence="2" id="KW-0321">Glycogen metabolism</keyword>
<evidence type="ECO:0000256" key="7">
    <source>
        <dbReference type="ARBA" id="ARBA00073038"/>
    </source>
</evidence>
<gene>
    <name evidence="13" type="primary">Stbd1</name>
    <name evidence="13" type="ORF">PHOROB_LOCUS12447</name>
</gene>
<dbReference type="InterPro" id="IPR013784">
    <property type="entry name" value="Carb-bd-like_fold"/>
</dbReference>
<feature type="signal peptide" evidence="11">
    <location>
        <begin position="1"/>
        <end position="15"/>
    </location>
</feature>
<evidence type="ECO:0000256" key="8">
    <source>
        <dbReference type="ARBA" id="ARBA00075794"/>
    </source>
</evidence>
<feature type="compositionally biased region" description="Polar residues" evidence="10">
    <location>
        <begin position="125"/>
        <end position="135"/>
    </location>
</feature>
<keyword evidence="11" id="KW-0732">Signal</keyword>
<dbReference type="EMBL" id="CALSGD010001509">
    <property type="protein sequence ID" value="CAH6884051.1"/>
    <property type="molecule type" value="Genomic_DNA"/>
</dbReference>
<comment type="caution">
    <text evidence="13">The sequence shown here is derived from an EMBL/GenBank/DDBJ whole genome shotgun (WGS) entry which is preliminary data.</text>
</comment>
<dbReference type="FunFam" id="2.60.40.10:FF:000552">
    <property type="entry name" value="Related to glucoamylase"/>
    <property type="match status" value="1"/>
</dbReference>
<organism evidence="13 14">
    <name type="scientific">Phodopus roborovskii</name>
    <name type="common">Roborovski's desert hamster</name>
    <name type="synonym">Cricetulus roborovskii</name>
    <dbReference type="NCBI Taxonomy" id="109678"/>
    <lineage>
        <taxon>Eukaryota</taxon>
        <taxon>Metazoa</taxon>
        <taxon>Chordata</taxon>
        <taxon>Craniata</taxon>
        <taxon>Vertebrata</taxon>
        <taxon>Euteleostomi</taxon>
        <taxon>Mammalia</taxon>
        <taxon>Eutheria</taxon>
        <taxon>Euarchontoglires</taxon>
        <taxon>Glires</taxon>
        <taxon>Rodentia</taxon>
        <taxon>Myomorpha</taxon>
        <taxon>Muroidea</taxon>
        <taxon>Cricetidae</taxon>
        <taxon>Cricetinae</taxon>
        <taxon>Phodopus</taxon>
    </lineage>
</organism>